<accession>A0AAV2FSJ6</accession>
<dbReference type="PANTHER" id="PTHR15913:SF0">
    <property type="entry name" value="MASPARDIN"/>
    <property type="match status" value="1"/>
</dbReference>
<evidence type="ECO:0000256" key="2">
    <source>
        <dbReference type="ARBA" id="ARBA00022490"/>
    </source>
</evidence>
<dbReference type="EMBL" id="OZ034820">
    <property type="protein sequence ID" value="CAL1401314.1"/>
    <property type="molecule type" value="Genomic_DNA"/>
</dbReference>
<protein>
    <submittedName>
        <fullName evidence="3">Uncharacterized protein</fullName>
    </submittedName>
</protein>
<dbReference type="Proteomes" id="UP001497516">
    <property type="component" value="Chromosome 7"/>
</dbReference>
<dbReference type="PANTHER" id="PTHR15913">
    <property type="entry name" value="ACID CLUSTER PROTEIN 33"/>
    <property type="match status" value="1"/>
</dbReference>
<gene>
    <name evidence="3" type="ORF">LTRI10_LOCUS41379</name>
</gene>
<organism evidence="3 4">
    <name type="scientific">Linum trigynum</name>
    <dbReference type="NCBI Taxonomy" id="586398"/>
    <lineage>
        <taxon>Eukaryota</taxon>
        <taxon>Viridiplantae</taxon>
        <taxon>Streptophyta</taxon>
        <taxon>Embryophyta</taxon>
        <taxon>Tracheophyta</taxon>
        <taxon>Spermatophyta</taxon>
        <taxon>Magnoliopsida</taxon>
        <taxon>eudicotyledons</taxon>
        <taxon>Gunneridae</taxon>
        <taxon>Pentapetalae</taxon>
        <taxon>rosids</taxon>
        <taxon>fabids</taxon>
        <taxon>Malpighiales</taxon>
        <taxon>Linaceae</taxon>
        <taxon>Linum</taxon>
    </lineage>
</organism>
<comment type="subcellular location">
    <subcellularLocation>
        <location evidence="1">Cytoplasm</location>
    </subcellularLocation>
</comment>
<name>A0AAV2FSJ6_9ROSI</name>
<reference evidence="3 4" key="1">
    <citation type="submission" date="2024-04" db="EMBL/GenBank/DDBJ databases">
        <authorList>
            <person name="Fracassetti M."/>
        </authorList>
    </citation>
    <scope>NUCLEOTIDE SEQUENCE [LARGE SCALE GENOMIC DNA]</scope>
</reference>
<proteinExistence type="predicted"/>
<evidence type="ECO:0000256" key="1">
    <source>
        <dbReference type="ARBA" id="ARBA00004496"/>
    </source>
</evidence>
<dbReference type="AlphaFoldDB" id="A0AAV2FSJ6"/>
<keyword evidence="4" id="KW-1185">Reference proteome</keyword>
<keyword evidence="2" id="KW-0963">Cytoplasm</keyword>
<evidence type="ECO:0000313" key="4">
    <source>
        <dbReference type="Proteomes" id="UP001497516"/>
    </source>
</evidence>
<dbReference type="GO" id="GO:0005737">
    <property type="term" value="C:cytoplasm"/>
    <property type="evidence" value="ECO:0007669"/>
    <property type="project" value="UniProtKB-SubCell"/>
</dbReference>
<sequence length="73" mass="8099">MFIICISMVHLLEASWLKYLLGIVQGGVSFSPSFLLKRYILTGIQDGPHEPFIADSVDFVIAQVETLSKDDLA</sequence>
<evidence type="ECO:0000313" key="3">
    <source>
        <dbReference type="EMBL" id="CAL1401314.1"/>
    </source>
</evidence>
<dbReference type="InterPro" id="IPR026151">
    <property type="entry name" value="Maspardin"/>
</dbReference>